<dbReference type="InterPro" id="IPR002104">
    <property type="entry name" value="Integrase_catalytic"/>
</dbReference>
<dbReference type="SUPFAM" id="SSF56349">
    <property type="entry name" value="DNA breaking-rejoining enzymes"/>
    <property type="match status" value="1"/>
</dbReference>
<accession>A0A202BP83</accession>
<comment type="similarity">
    <text evidence="1">Belongs to the 'phage' integrase family.</text>
</comment>
<dbReference type="PANTHER" id="PTHR30349">
    <property type="entry name" value="PHAGE INTEGRASE-RELATED"/>
    <property type="match status" value="1"/>
</dbReference>
<dbReference type="Gene3D" id="1.10.443.10">
    <property type="entry name" value="Intergrase catalytic core"/>
    <property type="match status" value="1"/>
</dbReference>
<dbReference type="PANTHER" id="PTHR30349:SF41">
    <property type="entry name" value="INTEGRASE_RECOMBINASE PROTEIN MJ0367-RELATED"/>
    <property type="match status" value="1"/>
</dbReference>
<evidence type="ECO:0000256" key="1">
    <source>
        <dbReference type="ARBA" id="ARBA00008857"/>
    </source>
</evidence>
<sequence>MATLYTKVYEQEVLNYKIHLEILGYSPLTVKEKYLYLKAFFKHLEENKIFALEEIQTKDIAGYYTALQQKRNGITGALLTKENVQGRMRMIQKYFSYLTETGTLLKSPASAFIFSTETEKRERIIFTQEQIGELYKAAENLQEKAILHLAYGCGLRAGELVKINREDIHLQENAVIVEKGKNNKRRMIPITEKVKEELQEFIFSIEIDERDSLTLQRQNQQRPTNNRHLFYNTENRRMQSGSFVRVLKRLLQKTEFGKKLTTQQLRKIGIHTLRHSIATHLLENGMKLEQIQYFLGHDHIETTEIYTHINRQQLDNLKM</sequence>
<dbReference type="InterPro" id="IPR013762">
    <property type="entry name" value="Integrase-like_cat_sf"/>
</dbReference>
<dbReference type="PROSITE" id="PS51898">
    <property type="entry name" value="TYR_RECOMBINASE"/>
    <property type="match status" value="1"/>
</dbReference>
<comment type="caution">
    <text evidence="5">The sequence shown here is derived from an EMBL/GenBank/DDBJ whole genome shotgun (WGS) entry which is preliminary data.</text>
</comment>
<gene>
    <name evidence="5" type="ORF">B0E34_20635</name>
</gene>
<keyword evidence="2" id="KW-0238">DNA-binding</keyword>
<dbReference type="EMBL" id="MVAG01000207">
    <property type="protein sequence ID" value="OVE53231.1"/>
    <property type="molecule type" value="Genomic_DNA"/>
</dbReference>
<evidence type="ECO:0000259" key="4">
    <source>
        <dbReference type="PROSITE" id="PS51898"/>
    </source>
</evidence>
<evidence type="ECO:0000313" key="5">
    <source>
        <dbReference type="EMBL" id="OVE53231.1"/>
    </source>
</evidence>
<protein>
    <recommendedName>
        <fullName evidence="4">Tyr recombinase domain-containing protein</fullName>
    </recommendedName>
</protein>
<proteinExistence type="inferred from homology"/>
<dbReference type="GO" id="GO:0003677">
    <property type="term" value="F:DNA binding"/>
    <property type="evidence" value="ECO:0007669"/>
    <property type="project" value="UniProtKB-KW"/>
</dbReference>
<reference evidence="6" key="1">
    <citation type="submission" date="2017-02" db="EMBL/GenBank/DDBJ databases">
        <authorList>
            <person name="Tetz G."/>
            <person name="Tetz V."/>
        </authorList>
    </citation>
    <scope>NUCLEOTIDE SEQUENCE [LARGE SCALE GENOMIC DNA]</scope>
    <source>
        <strain evidence="6">VT16-26</strain>
    </source>
</reference>
<dbReference type="GO" id="GO:0015074">
    <property type="term" value="P:DNA integration"/>
    <property type="evidence" value="ECO:0007669"/>
    <property type="project" value="InterPro"/>
</dbReference>
<name>A0A202BP83_9FLAO</name>
<evidence type="ECO:0000256" key="2">
    <source>
        <dbReference type="ARBA" id="ARBA00023125"/>
    </source>
</evidence>
<organism evidence="5 6">
    <name type="scientific">Chryseobacterium mucoviscidosis</name>
    <dbReference type="NCBI Taxonomy" id="1945581"/>
    <lineage>
        <taxon>Bacteria</taxon>
        <taxon>Pseudomonadati</taxon>
        <taxon>Bacteroidota</taxon>
        <taxon>Flavobacteriia</taxon>
        <taxon>Flavobacteriales</taxon>
        <taxon>Weeksellaceae</taxon>
        <taxon>Chryseobacterium group</taxon>
        <taxon>Chryseobacterium</taxon>
    </lineage>
</organism>
<dbReference type="AlphaFoldDB" id="A0A202BP83"/>
<dbReference type="InterPro" id="IPR050090">
    <property type="entry name" value="Tyrosine_recombinase_XerCD"/>
</dbReference>
<keyword evidence="3" id="KW-0233">DNA recombination</keyword>
<evidence type="ECO:0000256" key="3">
    <source>
        <dbReference type="ARBA" id="ARBA00023172"/>
    </source>
</evidence>
<dbReference type="InterPro" id="IPR010998">
    <property type="entry name" value="Integrase_recombinase_N"/>
</dbReference>
<feature type="domain" description="Tyr recombinase" evidence="4">
    <location>
        <begin position="121"/>
        <end position="319"/>
    </location>
</feature>
<dbReference type="GO" id="GO:0006310">
    <property type="term" value="P:DNA recombination"/>
    <property type="evidence" value="ECO:0007669"/>
    <property type="project" value="UniProtKB-KW"/>
</dbReference>
<evidence type="ECO:0000313" key="6">
    <source>
        <dbReference type="Proteomes" id="UP000196355"/>
    </source>
</evidence>
<dbReference type="Pfam" id="PF00589">
    <property type="entry name" value="Phage_integrase"/>
    <property type="match status" value="1"/>
</dbReference>
<dbReference type="InterPro" id="IPR011010">
    <property type="entry name" value="DNA_brk_join_enz"/>
</dbReference>
<dbReference type="Proteomes" id="UP000196355">
    <property type="component" value="Unassembled WGS sequence"/>
</dbReference>
<dbReference type="Gene3D" id="1.10.150.130">
    <property type="match status" value="1"/>
</dbReference>
<keyword evidence="6" id="KW-1185">Reference proteome</keyword>
<dbReference type="RefSeq" id="WP_087712430.1">
    <property type="nucleotide sequence ID" value="NZ_MVAG01000207.1"/>
</dbReference>